<evidence type="ECO:0000313" key="3">
    <source>
        <dbReference type="EMBL" id="CAF2105288.1"/>
    </source>
</evidence>
<feature type="compositionally biased region" description="Basic and acidic residues" evidence="1">
    <location>
        <begin position="155"/>
        <end position="170"/>
    </location>
</feature>
<dbReference type="AlphaFoldDB" id="A0A816US07"/>
<keyword evidence="2" id="KW-0472">Membrane</keyword>
<dbReference type="EMBL" id="HG994372">
    <property type="protein sequence ID" value="CAF2105288.1"/>
    <property type="molecule type" value="Genomic_DNA"/>
</dbReference>
<accession>A0A816US07</accession>
<feature type="compositionally biased region" description="Basic and acidic residues" evidence="1">
    <location>
        <begin position="134"/>
        <end position="144"/>
    </location>
</feature>
<gene>
    <name evidence="3" type="ORF">DARMORV10_C08P01250.1</name>
</gene>
<sequence length="170" mass="19422">MSALLIALNVAILLYIIHSKIHIAVPYKSHMIEVLFGFYCATFICGVALWVYIFLQNIPEGFEGGIMGASHVMAIVLIINADLNPQQSISIITRSEQLYRRFSRVTFERRHAGQSNNAEASRRKKAAEISGSRETMEQEKETSRRNMQRSGVIAKRNEEDQGRFKRDEFK</sequence>
<evidence type="ECO:0000256" key="2">
    <source>
        <dbReference type="SAM" id="Phobius"/>
    </source>
</evidence>
<reference evidence="3" key="1">
    <citation type="submission" date="2021-01" db="EMBL/GenBank/DDBJ databases">
        <authorList>
            <consortium name="Genoscope - CEA"/>
            <person name="William W."/>
        </authorList>
    </citation>
    <scope>NUCLEOTIDE SEQUENCE</scope>
</reference>
<organism evidence="3">
    <name type="scientific">Brassica napus</name>
    <name type="common">Rape</name>
    <dbReference type="NCBI Taxonomy" id="3708"/>
    <lineage>
        <taxon>Eukaryota</taxon>
        <taxon>Viridiplantae</taxon>
        <taxon>Streptophyta</taxon>
        <taxon>Embryophyta</taxon>
        <taxon>Tracheophyta</taxon>
        <taxon>Spermatophyta</taxon>
        <taxon>Magnoliopsida</taxon>
        <taxon>eudicotyledons</taxon>
        <taxon>Gunneridae</taxon>
        <taxon>Pentapetalae</taxon>
        <taxon>rosids</taxon>
        <taxon>malvids</taxon>
        <taxon>Brassicales</taxon>
        <taxon>Brassicaceae</taxon>
        <taxon>Brassiceae</taxon>
        <taxon>Brassica</taxon>
    </lineage>
</organism>
<keyword evidence="2" id="KW-0812">Transmembrane</keyword>
<feature type="region of interest" description="Disordered" evidence="1">
    <location>
        <begin position="110"/>
        <end position="170"/>
    </location>
</feature>
<name>A0A816US07_BRANA</name>
<proteinExistence type="predicted"/>
<protein>
    <submittedName>
        <fullName evidence="3">(rape) hypothetical protein</fullName>
    </submittedName>
</protein>
<evidence type="ECO:0000256" key="1">
    <source>
        <dbReference type="SAM" id="MobiDB-lite"/>
    </source>
</evidence>
<feature type="transmembrane region" description="Helical" evidence="2">
    <location>
        <begin position="35"/>
        <end position="55"/>
    </location>
</feature>
<dbReference type="Proteomes" id="UP001295469">
    <property type="component" value="Chromosome C08"/>
</dbReference>
<keyword evidence="2" id="KW-1133">Transmembrane helix</keyword>